<evidence type="ECO:0000313" key="3">
    <source>
        <dbReference type="Proteomes" id="UP000314294"/>
    </source>
</evidence>
<organism evidence="2 3">
    <name type="scientific">Liparis tanakae</name>
    <name type="common">Tanaka's snailfish</name>
    <dbReference type="NCBI Taxonomy" id="230148"/>
    <lineage>
        <taxon>Eukaryota</taxon>
        <taxon>Metazoa</taxon>
        <taxon>Chordata</taxon>
        <taxon>Craniata</taxon>
        <taxon>Vertebrata</taxon>
        <taxon>Euteleostomi</taxon>
        <taxon>Actinopterygii</taxon>
        <taxon>Neopterygii</taxon>
        <taxon>Teleostei</taxon>
        <taxon>Neoteleostei</taxon>
        <taxon>Acanthomorphata</taxon>
        <taxon>Eupercaria</taxon>
        <taxon>Perciformes</taxon>
        <taxon>Cottioidei</taxon>
        <taxon>Cottales</taxon>
        <taxon>Liparidae</taxon>
        <taxon>Liparis</taxon>
    </lineage>
</organism>
<dbReference type="EMBL" id="SRLO01001557">
    <property type="protein sequence ID" value="TNN36891.1"/>
    <property type="molecule type" value="Genomic_DNA"/>
</dbReference>
<sequence length="136" mass="14724">MVTSGYQDTFSPALDRCSCQTLQHLFSDRSPVTPPAFWVTFTPAAVSRSFKQKVKAFGPRRSPGGALTEPLVLGRPATSSPGGRDSFFLLWSRARCQRLPPEPRWPPASAAVSASWPLGCIFILLGRSGVWSLSGS</sequence>
<protein>
    <submittedName>
        <fullName evidence="2">Uncharacterized protein</fullName>
    </submittedName>
</protein>
<dbReference type="AlphaFoldDB" id="A0A4Z2F7V4"/>
<gene>
    <name evidence="2" type="ORF">EYF80_052941</name>
</gene>
<accession>A0A4Z2F7V4</accession>
<evidence type="ECO:0000313" key="2">
    <source>
        <dbReference type="EMBL" id="TNN36891.1"/>
    </source>
</evidence>
<dbReference type="Proteomes" id="UP000314294">
    <property type="component" value="Unassembled WGS sequence"/>
</dbReference>
<reference evidence="2 3" key="1">
    <citation type="submission" date="2019-03" db="EMBL/GenBank/DDBJ databases">
        <title>First draft genome of Liparis tanakae, snailfish: a comprehensive survey of snailfish specific genes.</title>
        <authorList>
            <person name="Kim W."/>
            <person name="Song I."/>
            <person name="Jeong J.-H."/>
            <person name="Kim D."/>
            <person name="Kim S."/>
            <person name="Ryu S."/>
            <person name="Song J.Y."/>
            <person name="Lee S.K."/>
        </authorList>
    </citation>
    <scope>NUCLEOTIDE SEQUENCE [LARGE SCALE GENOMIC DNA]</scope>
    <source>
        <tissue evidence="2">Muscle</tissue>
    </source>
</reference>
<comment type="caution">
    <text evidence="2">The sequence shown here is derived from an EMBL/GenBank/DDBJ whole genome shotgun (WGS) entry which is preliminary data.</text>
</comment>
<proteinExistence type="predicted"/>
<feature type="region of interest" description="Disordered" evidence="1">
    <location>
        <begin position="60"/>
        <end position="80"/>
    </location>
</feature>
<name>A0A4Z2F7V4_9TELE</name>
<evidence type="ECO:0000256" key="1">
    <source>
        <dbReference type="SAM" id="MobiDB-lite"/>
    </source>
</evidence>
<keyword evidence="3" id="KW-1185">Reference proteome</keyword>